<comment type="caution">
    <text evidence="2">The sequence shown here is derived from an EMBL/GenBank/DDBJ whole genome shotgun (WGS) entry which is preliminary data.</text>
</comment>
<keyword evidence="1" id="KW-0472">Membrane</keyword>
<feature type="transmembrane region" description="Helical" evidence="1">
    <location>
        <begin position="113"/>
        <end position="133"/>
    </location>
</feature>
<proteinExistence type="predicted"/>
<dbReference type="EMBL" id="JBJGEB010000006">
    <property type="protein sequence ID" value="MFK7642346.1"/>
    <property type="molecule type" value="Genomic_DNA"/>
</dbReference>
<dbReference type="NCBIfam" id="TIGR02098">
    <property type="entry name" value="MJ0042_CXXC"/>
    <property type="match status" value="1"/>
</dbReference>
<reference evidence="2 3" key="1">
    <citation type="submission" date="2024-11" db="EMBL/GenBank/DDBJ databases">
        <authorList>
            <person name="Mikucki A.G."/>
            <person name="Kahler C.M."/>
        </authorList>
    </citation>
    <scope>NUCLEOTIDE SEQUENCE [LARGE SCALE GENOMIC DNA]</scope>
    <source>
        <strain evidence="2 3">EXNM717</strain>
    </source>
</reference>
<dbReference type="InterPro" id="IPR011723">
    <property type="entry name" value="Znf/thioredoxin_put"/>
</dbReference>
<name>A0ABW8Q448_9NEIS</name>
<gene>
    <name evidence="2" type="ORF">ACI43T_07520</name>
</gene>
<organism evidence="2 3">
    <name type="scientific">Neisseria oralis</name>
    <dbReference type="NCBI Taxonomy" id="1107316"/>
    <lineage>
        <taxon>Bacteria</taxon>
        <taxon>Pseudomonadati</taxon>
        <taxon>Pseudomonadota</taxon>
        <taxon>Betaproteobacteria</taxon>
        <taxon>Neisseriales</taxon>
        <taxon>Neisseriaceae</taxon>
        <taxon>Neisseria</taxon>
    </lineage>
</organism>
<evidence type="ECO:0000256" key="1">
    <source>
        <dbReference type="SAM" id="Phobius"/>
    </source>
</evidence>
<keyword evidence="1" id="KW-1133">Transmembrane helix</keyword>
<accession>A0ABW8Q448</accession>
<keyword evidence="1" id="KW-0812">Transmembrane</keyword>
<evidence type="ECO:0000313" key="2">
    <source>
        <dbReference type="EMBL" id="MFK7642346.1"/>
    </source>
</evidence>
<keyword evidence="3" id="KW-1185">Reference proteome</keyword>
<dbReference type="RefSeq" id="WP_405386248.1">
    <property type="nucleotide sequence ID" value="NZ_JBJGEB010000006.1"/>
</dbReference>
<sequence length="135" mass="14831">MPACSCPRCHTQIWVKDEQLKIAQGFVVCTKCEGLFKATENIVDLKGKFQPEVLPTAMTDLRLSRGGKMPVQSQKQLSRNEIADLFDSFTVAPKPAAAAAAVPAAERKNDTNWTLATLVALTVLIIQLFYLVLLL</sequence>
<evidence type="ECO:0000313" key="3">
    <source>
        <dbReference type="Proteomes" id="UP001621964"/>
    </source>
</evidence>
<protein>
    <submittedName>
        <fullName evidence="2">MJ0042-type zinc finger domain-containing protein</fullName>
    </submittedName>
</protein>
<dbReference type="Proteomes" id="UP001621964">
    <property type="component" value="Unassembled WGS sequence"/>
</dbReference>